<feature type="region of interest" description="Disordered" evidence="1">
    <location>
        <begin position="123"/>
        <end position="167"/>
    </location>
</feature>
<evidence type="ECO:0000313" key="3">
    <source>
        <dbReference type="EMBL" id="ANU11756.1"/>
    </source>
</evidence>
<protein>
    <recommendedName>
        <fullName evidence="2">Integrase catalytic domain-containing protein</fullName>
    </recommendedName>
</protein>
<name>A0ABM6D8H1_9BACL</name>
<evidence type="ECO:0000313" key="4">
    <source>
        <dbReference type="Proteomes" id="UP000092661"/>
    </source>
</evidence>
<dbReference type="PROSITE" id="PS50994">
    <property type="entry name" value="INTEGRASE"/>
    <property type="match status" value="1"/>
</dbReference>
<dbReference type="SUPFAM" id="SSF53098">
    <property type="entry name" value="Ribonuclease H-like"/>
    <property type="match status" value="1"/>
</dbReference>
<sequence>MKNNEVEILGKMPQLKKIHSRQAPRSQVGHWEADTFIGKSHKIQIFTLTERTSRLEIVYKLATKTASEMAQAIIRVLKNLPKKVVKFITPDRGKEFHQWIEVEKSLGNPVLLRGPWCAGSARHEREQQWSHPPHLSKEKQLQPDDTKGDHRLPPIVQPGSPESSKLQHALRGIRELLVMFNLN</sequence>
<feature type="compositionally biased region" description="Basic and acidic residues" evidence="1">
    <location>
        <begin position="135"/>
        <end position="152"/>
    </location>
</feature>
<dbReference type="NCBIfam" id="NF033563">
    <property type="entry name" value="transpos_IS30"/>
    <property type="match status" value="1"/>
</dbReference>
<gene>
    <name evidence="3" type="ORF">BBH88_16600</name>
</gene>
<dbReference type="PANTHER" id="PTHR10948:SF23">
    <property type="entry name" value="TRANSPOSASE INSI FOR INSERTION SEQUENCE ELEMENT IS30A-RELATED"/>
    <property type="match status" value="1"/>
</dbReference>
<dbReference type="InterPro" id="IPR001584">
    <property type="entry name" value="Integrase_cat-core"/>
</dbReference>
<keyword evidence="4" id="KW-1185">Reference proteome</keyword>
<dbReference type="InterPro" id="IPR012337">
    <property type="entry name" value="RNaseH-like_sf"/>
</dbReference>
<dbReference type="EMBL" id="CP016534">
    <property type="protein sequence ID" value="ANU11756.1"/>
    <property type="molecule type" value="Genomic_DNA"/>
</dbReference>
<dbReference type="RefSeq" id="WP_065537160.1">
    <property type="nucleotide sequence ID" value="NZ_CP016534.2"/>
</dbReference>
<feature type="domain" description="Integrase catalytic" evidence="2">
    <location>
        <begin position="20"/>
        <end position="116"/>
    </location>
</feature>
<dbReference type="InterPro" id="IPR051917">
    <property type="entry name" value="Transposase-Integrase"/>
</dbReference>
<dbReference type="InterPro" id="IPR053392">
    <property type="entry name" value="Transposase_IS30-like"/>
</dbReference>
<dbReference type="Proteomes" id="UP000092661">
    <property type="component" value="Chromosome"/>
</dbReference>
<accession>A0ABM6D8H1</accession>
<reference evidence="3" key="1">
    <citation type="submission" date="2016-10" db="EMBL/GenBank/DDBJ databases">
        <authorList>
            <person name="See-Too W.S."/>
        </authorList>
    </citation>
    <scope>NUCLEOTIDE SEQUENCE</scope>
    <source>
        <strain evidence="3">DSM 14505</strain>
    </source>
</reference>
<dbReference type="PANTHER" id="PTHR10948">
    <property type="entry name" value="TRANSPOSASE"/>
    <property type="match status" value="1"/>
</dbReference>
<organism evidence="3 4">
    <name type="scientific">Planococcus antarcticus DSM 14505</name>
    <dbReference type="NCBI Taxonomy" id="1185653"/>
    <lineage>
        <taxon>Bacteria</taxon>
        <taxon>Bacillati</taxon>
        <taxon>Bacillota</taxon>
        <taxon>Bacilli</taxon>
        <taxon>Bacillales</taxon>
        <taxon>Caryophanaceae</taxon>
        <taxon>Planococcus</taxon>
    </lineage>
</organism>
<evidence type="ECO:0000256" key="1">
    <source>
        <dbReference type="SAM" id="MobiDB-lite"/>
    </source>
</evidence>
<evidence type="ECO:0000259" key="2">
    <source>
        <dbReference type="PROSITE" id="PS50994"/>
    </source>
</evidence>
<proteinExistence type="predicted"/>